<evidence type="ECO:0000313" key="3">
    <source>
        <dbReference type="Proteomes" id="UP000762676"/>
    </source>
</evidence>
<evidence type="ECO:0000313" key="2">
    <source>
        <dbReference type="EMBL" id="GFR79459.1"/>
    </source>
</evidence>
<dbReference type="Proteomes" id="UP000762676">
    <property type="component" value="Unassembled WGS sequence"/>
</dbReference>
<evidence type="ECO:0000256" key="1">
    <source>
        <dbReference type="SAM" id="MobiDB-lite"/>
    </source>
</evidence>
<protein>
    <submittedName>
        <fullName evidence="2">Uncharacterized protein</fullName>
    </submittedName>
</protein>
<dbReference type="EMBL" id="BMAT01001089">
    <property type="protein sequence ID" value="GFR79459.1"/>
    <property type="molecule type" value="Genomic_DNA"/>
</dbReference>
<name>A0AAV4G229_9GAST</name>
<sequence>MQIPNTIAAETESQQLPGDGQAAGDGGTGPDGDDQTPIESAEVQMAKIKCWNHLGTLHHVHRVRPPDLWSAIWSTPSGLKLLVLTAPSLPKQACSNTTKIPRTALSGNPVFQARGHTWKEVTSFVHNAIQALKRKK</sequence>
<proteinExistence type="predicted"/>
<comment type="caution">
    <text evidence="2">The sequence shown here is derived from an EMBL/GenBank/DDBJ whole genome shotgun (WGS) entry which is preliminary data.</text>
</comment>
<reference evidence="2 3" key="1">
    <citation type="journal article" date="2021" name="Elife">
        <title>Chloroplast acquisition without the gene transfer in kleptoplastic sea slugs, Plakobranchus ocellatus.</title>
        <authorList>
            <person name="Maeda T."/>
            <person name="Takahashi S."/>
            <person name="Yoshida T."/>
            <person name="Shimamura S."/>
            <person name="Takaki Y."/>
            <person name="Nagai Y."/>
            <person name="Toyoda A."/>
            <person name="Suzuki Y."/>
            <person name="Arimoto A."/>
            <person name="Ishii H."/>
            <person name="Satoh N."/>
            <person name="Nishiyama T."/>
            <person name="Hasebe M."/>
            <person name="Maruyama T."/>
            <person name="Minagawa J."/>
            <person name="Obokata J."/>
            <person name="Shigenobu S."/>
        </authorList>
    </citation>
    <scope>NUCLEOTIDE SEQUENCE [LARGE SCALE GENOMIC DNA]</scope>
</reference>
<organism evidence="2 3">
    <name type="scientific">Elysia marginata</name>
    <dbReference type="NCBI Taxonomy" id="1093978"/>
    <lineage>
        <taxon>Eukaryota</taxon>
        <taxon>Metazoa</taxon>
        <taxon>Spiralia</taxon>
        <taxon>Lophotrochozoa</taxon>
        <taxon>Mollusca</taxon>
        <taxon>Gastropoda</taxon>
        <taxon>Heterobranchia</taxon>
        <taxon>Euthyneura</taxon>
        <taxon>Panpulmonata</taxon>
        <taxon>Sacoglossa</taxon>
        <taxon>Placobranchoidea</taxon>
        <taxon>Plakobranchidae</taxon>
        <taxon>Elysia</taxon>
    </lineage>
</organism>
<accession>A0AAV4G229</accession>
<keyword evidence="3" id="KW-1185">Reference proteome</keyword>
<dbReference type="AlphaFoldDB" id="A0AAV4G229"/>
<feature type="compositionally biased region" description="Gly residues" evidence="1">
    <location>
        <begin position="21"/>
        <end position="30"/>
    </location>
</feature>
<gene>
    <name evidence="2" type="ORF">ElyMa_000557000</name>
</gene>
<feature type="region of interest" description="Disordered" evidence="1">
    <location>
        <begin position="1"/>
        <end position="38"/>
    </location>
</feature>